<feature type="compositionally biased region" description="Low complexity" evidence="1">
    <location>
        <begin position="1"/>
        <end position="12"/>
    </location>
</feature>
<organism evidence="2 3">
    <name type="scientific">Asanoa siamensis</name>
    <dbReference type="NCBI Taxonomy" id="926357"/>
    <lineage>
        <taxon>Bacteria</taxon>
        <taxon>Bacillati</taxon>
        <taxon>Actinomycetota</taxon>
        <taxon>Actinomycetes</taxon>
        <taxon>Micromonosporales</taxon>
        <taxon>Micromonosporaceae</taxon>
        <taxon>Asanoa</taxon>
    </lineage>
</organism>
<feature type="compositionally biased region" description="Low complexity" evidence="1">
    <location>
        <begin position="21"/>
        <end position="36"/>
    </location>
</feature>
<proteinExistence type="predicted"/>
<protein>
    <submittedName>
        <fullName evidence="2">Uncharacterized protein</fullName>
    </submittedName>
</protein>
<evidence type="ECO:0000256" key="1">
    <source>
        <dbReference type="SAM" id="MobiDB-lite"/>
    </source>
</evidence>
<feature type="region of interest" description="Disordered" evidence="1">
    <location>
        <begin position="1"/>
        <end position="57"/>
    </location>
</feature>
<keyword evidence="3" id="KW-1185">Reference proteome</keyword>
<name>A0ABQ4CNV7_9ACTN</name>
<comment type="caution">
    <text evidence="2">The sequence shown here is derived from an EMBL/GenBank/DDBJ whole genome shotgun (WGS) entry which is preliminary data.</text>
</comment>
<evidence type="ECO:0000313" key="2">
    <source>
        <dbReference type="EMBL" id="GIF72961.1"/>
    </source>
</evidence>
<gene>
    <name evidence="2" type="ORF">Asi02nite_24790</name>
</gene>
<reference evidence="2 3" key="1">
    <citation type="submission" date="2021-01" db="EMBL/GenBank/DDBJ databases">
        <title>Whole genome shotgun sequence of Asanoa siamensis NBRC 107932.</title>
        <authorList>
            <person name="Komaki H."/>
            <person name="Tamura T."/>
        </authorList>
    </citation>
    <scope>NUCLEOTIDE SEQUENCE [LARGE SCALE GENOMIC DNA]</scope>
    <source>
        <strain evidence="2 3">NBRC 107932</strain>
    </source>
</reference>
<evidence type="ECO:0000313" key="3">
    <source>
        <dbReference type="Proteomes" id="UP000604117"/>
    </source>
</evidence>
<dbReference type="EMBL" id="BONE01000016">
    <property type="protein sequence ID" value="GIF72961.1"/>
    <property type="molecule type" value="Genomic_DNA"/>
</dbReference>
<dbReference type="Proteomes" id="UP000604117">
    <property type="component" value="Unassembled WGS sequence"/>
</dbReference>
<accession>A0ABQ4CNV7</accession>
<sequence length="124" mass="13429">MHHGDPGAPAHPHAQDLPGEGAAATTQAVPPATTGARAVESETRTIGGATPTPRGSRHVVLQVRIGSLRRQVERPPDLAVYTIAQMVLIGETRTRFYRMNQHERDNIDLNGISDGTSSWPNHRL</sequence>